<feature type="compositionally biased region" description="Polar residues" evidence="9">
    <location>
        <begin position="557"/>
        <end position="572"/>
    </location>
</feature>
<dbReference type="GO" id="GO:0008270">
    <property type="term" value="F:zinc ion binding"/>
    <property type="evidence" value="ECO:0007669"/>
    <property type="project" value="UniProtKB-KW"/>
</dbReference>
<feature type="compositionally biased region" description="Low complexity" evidence="9">
    <location>
        <begin position="827"/>
        <end position="841"/>
    </location>
</feature>
<feature type="domain" description="PHD-type" evidence="10">
    <location>
        <begin position="13"/>
        <end position="130"/>
    </location>
</feature>
<feature type="compositionally biased region" description="Polar residues" evidence="9">
    <location>
        <begin position="2591"/>
        <end position="2606"/>
    </location>
</feature>
<comment type="pathway">
    <text evidence="2">Protein modification; protein ubiquitination.</text>
</comment>
<dbReference type="Pfam" id="PF13771">
    <property type="entry name" value="zf-HC5HC2H"/>
    <property type="match status" value="1"/>
</dbReference>
<keyword evidence="12" id="KW-1185">Reference proteome</keyword>
<dbReference type="SMART" id="SM00249">
    <property type="entry name" value="PHD"/>
    <property type="match status" value="3"/>
</dbReference>
<evidence type="ECO:0000256" key="4">
    <source>
        <dbReference type="ARBA" id="ARBA00022723"/>
    </source>
</evidence>
<dbReference type="Gene3D" id="3.30.40.10">
    <property type="entry name" value="Zinc/RING finger domain, C3HC4 (zinc finger)"/>
    <property type="match status" value="2"/>
</dbReference>
<dbReference type="Pfam" id="PF02178">
    <property type="entry name" value="AT_hook"/>
    <property type="match status" value="9"/>
</dbReference>
<keyword evidence="7" id="KW-0862">Zinc</keyword>
<sequence>MDPVNSTSCAILEGCCVFCDSSEQSIQRYGKFLHHEESGIYAHYYCMLFACGLSQRGESHEGIEGFLIKDILAERKRAQKLKCKYCKKKGASVGCSVRACHQIYHYGCGVDEEAIFLFYDSFVSYCNKHRPVQKVLPSSCSPSKGTCPICMDNVETTPSNSVLKTPCCKGSWLHRDCVQMQALSAGYFFRCAICNNENEFQDEMKKFGIYLPEKDADWESGGGAYQELYERHNRCDVDQCRCPRGRKYHTQSGQWEIVLCDLCGSAGCHVSCGGLVTSLDDWACKDCTSTFTRGFLAQSAATEGTGTVKSTCSPGTQQTRTPGQGGTRVRSAIRSQGKRPRPPPTTPRHLKKTKQSSTPVCPPLSPVSSQKSSLSISPKCTPCHTMKFPRVSLSPTYEWGDSRPGSSQQPIVGNYRELLPKLDCYVALEPPSKNRYCPNLSMPSLSPAASSSRKRKSSNKLKCKKARKLDLNSCNLPTETEMKETSSSKGKGDVLQSSHENVSTPSEIDASSVNGKESAVKLSWGSRLLGSVGSFLWRRSPSKASDSSEVSQDRRATCNNSNGIQKSTSSQKQHTHGSKVPSSSFESQESLPKCNSPVALSDEIKAQIIPVTSENIPVKTKNMLHDLTSWKDDTTWKEAKQDLAHLFQVDGRATRSALKNVGKTPSKPTGEERKGSCINRDEIPQKPHLPEDKPCDTKSALSNSHHHVYSHQKSNSPVALSDEIKAQIIPVTYENMPSKRKNLLHDLTSWKDDTTWKEAKQELAHLFQVDGRATRSALKKDGTTPTTKMVNERKAHCTDSVNITQKPLVSLQTISDVQCSVSTNLESPADSPLDSDSPVSFSEDKETRVISLPTENLTRKGKYLLNDLTSWKDDTTWKEAKQDLAYLYQVDGRATRSALKKDGTQLADTTAPSSSTKKKRKFELLHSPSLPLHQPGHTLSDPINGLWASPKASNNAIIREKVVRNKVPSSNESSTKGSCQIPNDKQINERQEQSLHTEVEKPANINTLSAGTKKLHALTSWKDDMTWKEAKGDLAILSQVDGRTTRSVIHKDVETKSSSVTNKTSTGFEMLSTSLLTSLKKSEQVDQTHDDAIETGYDDFGEAIKRKSRKSLLEVFCLDDYTNSSKLDSSDSSNLDDSESKSSVHDVERHILLLDRSSQTTATIEDAEAYVASMGLHYKEPCNVPPTLKQDSNFRSGYTQTYNMRYETHLTEPTSSKVQSVANEVNCFNGELTEMPEMSDGEITPQKDNCLSKRSKKALSFSEKKPKEARVTIAQAVNVRRSYSCKKGSQRRQHLRSSPSSHAAISSLPLVKKPRQASESPELSTHQDRERDHHGHFVPYLKEINSLKVSTHAGNSKQSCVSHSNQAEVVECSKSPVNQVKTDAVIQPNERTQHLQSFHGKMPHKKESDDLDQGLQTGKGYIGHHMEQPSALHISGDILPRMISQRKSHSGSCSHSGCVVHSQEGSPKGEIKEPCHSLISADEQQVDSTPQVSAMPSAILTDTSDQLMNRDVSAGFKSTEAVSETANMCRSLLDEVLTNAFKQSKCRGKRTHWEILKSWPKDGLWKEAIDDVQMLLNAEERITRSSRKEPKHMHPSESPSLAKAKTELGSSTNIVQPIPTLNVRKRKYCCSHMRSPWKSPLRSKSITHTTSTESEGPQEFSTPFRNRSHPATHEKSDGEEAHVSPSNDSKWLKSTSEANVNITPSSMRKVWKPRVHSSVKTDKQDGRIDISWSRSKKSGMPKLHSAAIRNVEANKEFQECRAKKMGRPRKHLTHIVTFGMPKLHSNAKRNVEANKKFQEYRAKKMGRPRKQVSHRVKPEKRGSTFKQMVDTSVTKKKMGRPRKQVVDISESEERGSTCKQIVDTSVTKKKMGRPRKQVVDIAESEERGNTCKQIVDSSVTKKKMGRPRKQVVDIAESEERGNTCKQIVDTSVTKKKMGRPRKQVVDIAESEERGSTCKQIVDTSVTKKKMGRPRKQVVDISESEERGSTCKQIVDTSVTKKKMGRPRKQVVDIPESEKRGSPSKQLVDTSVTKKKMGRPRKQVVDIPESEKSGSPSKQLVDTSVTKKKMGRPRKQVVDIAELEQKGSPSKQLVNTSETKKKMGRPRKQVVDIPESEQKGSPSKQMVDTSEMKKKVGRSRKCPADSYEQGNDESPLKQLLDISEKKKKERPWNHPIDTPEHKTDCGETTKSPKNGKLSDVQQSCQSVIDNSRSIKKARRRLESSTAPPLSVVRAEDDLSICFLARQEVQQAGRSDTCNSPTQTDATVEEVEAFVTSKGKLYLEPIWMPRPLYKKETTCDMRTQTYNLKLSHCFEDTCSPIFCDKQEAKGLSTTQNKVRRIRKANRSPPTLEKVINFDILPAASSMITSNIPCAMITDCSSQTEIQVEEVESHIQAMGEWYREPSIIVTGSQESRAEGKTSVRTQTYNMSLPERELPTFKRKWSKRVQTHLKSTQTLATLEEVKAYIEANRNVYTDPNYSTTQSYFLVGSSLTRHIPTQTYSFGLDEVSSEECSKNEEQTKTEDITSKGNPEETSAQDATKKAQDSSREILAKPLMSKFVKEKEQFSTITHPQENSKQNPEKPCGADVKVTRNGVSNKIKTDSITSGLQPKKPNWFRLKPKK</sequence>
<dbReference type="PANTHER" id="PTHR12420:SF42">
    <property type="entry name" value="G2_M PHASE-SPECIFIC E3 UBIQUITIN-PROTEIN LIGASE"/>
    <property type="match status" value="1"/>
</dbReference>
<feature type="compositionally biased region" description="Basic residues" evidence="9">
    <location>
        <begin position="452"/>
        <end position="467"/>
    </location>
</feature>
<evidence type="ECO:0000259" key="10">
    <source>
        <dbReference type="PROSITE" id="PS51805"/>
    </source>
</evidence>
<feature type="compositionally biased region" description="Polar residues" evidence="9">
    <location>
        <begin position="580"/>
        <end position="590"/>
    </location>
</feature>
<dbReference type="InterPro" id="IPR011011">
    <property type="entry name" value="Znf_FYVE_PHD"/>
</dbReference>
<dbReference type="PROSITE" id="PS51805">
    <property type="entry name" value="EPHD"/>
    <property type="match status" value="1"/>
</dbReference>
<evidence type="ECO:0000256" key="1">
    <source>
        <dbReference type="ARBA" id="ARBA00004123"/>
    </source>
</evidence>
<dbReference type="SUPFAM" id="SSF57903">
    <property type="entry name" value="FYVE/PHD zinc finger"/>
    <property type="match status" value="1"/>
</dbReference>
<dbReference type="SMART" id="SM00384">
    <property type="entry name" value="AT_hook"/>
    <property type="match status" value="12"/>
</dbReference>
<feature type="region of interest" description="Disordered" evidence="9">
    <location>
        <begin position="2560"/>
        <end position="2620"/>
    </location>
</feature>
<dbReference type="InParanoid" id="A0A7M7T4Y5"/>
<feature type="compositionally biased region" description="Low complexity" evidence="9">
    <location>
        <begin position="1297"/>
        <end position="1310"/>
    </location>
</feature>
<feature type="region of interest" description="Disordered" evidence="9">
    <location>
        <begin position="1704"/>
        <end position="1723"/>
    </location>
</feature>
<feature type="compositionally biased region" description="Basic and acidic residues" evidence="9">
    <location>
        <begin position="669"/>
        <end position="696"/>
    </location>
</feature>
<dbReference type="InterPro" id="IPR013083">
    <property type="entry name" value="Znf_RING/FYVE/PHD"/>
</dbReference>
<feature type="region of interest" description="Disordered" evidence="9">
    <location>
        <begin position="900"/>
        <end position="920"/>
    </location>
</feature>
<dbReference type="InterPro" id="IPR051188">
    <property type="entry name" value="PHD-type_Zinc_Finger"/>
</dbReference>
<feature type="compositionally biased region" description="Low complexity" evidence="9">
    <location>
        <begin position="1453"/>
        <end position="1462"/>
    </location>
</feature>
<feature type="compositionally biased region" description="Basic residues" evidence="9">
    <location>
        <begin position="2065"/>
        <end position="2074"/>
    </location>
</feature>
<feature type="compositionally biased region" description="Basic and acidic residues" evidence="9">
    <location>
        <begin position="2510"/>
        <end position="2524"/>
    </location>
</feature>
<dbReference type="CDD" id="cd15669">
    <property type="entry name" value="ePHD_PHF7_G2E3_like"/>
    <property type="match status" value="1"/>
</dbReference>
<feature type="region of interest" description="Disordered" evidence="9">
    <location>
        <begin position="1453"/>
        <end position="1472"/>
    </location>
</feature>
<feature type="compositionally biased region" description="Basic and acidic residues" evidence="9">
    <location>
        <begin position="1671"/>
        <end position="1682"/>
    </location>
</feature>
<feature type="compositionally biased region" description="Polar residues" evidence="9">
    <location>
        <begin position="2118"/>
        <end position="2127"/>
    </location>
</feature>
<evidence type="ECO:0000256" key="6">
    <source>
        <dbReference type="ARBA" id="ARBA00022786"/>
    </source>
</evidence>
<evidence type="ECO:0000313" key="11">
    <source>
        <dbReference type="EnsemblMetazoa" id="XP_030854247"/>
    </source>
</evidence>
<feature type="region of interest" description="Disordered" evidence="9">
    <location>
        <begin position="2505"/>
        <end position="2544"/>
    </location>
</feature>
<dbReference type="OMA" id="HEESGIY"/>
<feature type="region of interest" description="Disordered" evidence="9">
    <location>
        <begin position="305"/>
        <end position="373"/>
    </location>
</feature>
<feature type="compositionally biased region" description="Basic residues" evidence="9">
    <location>
        <begin position="2032"/>
        <end position="2041"/>
    </location>
</feature>
<dbReference type="RefSeq" id="XP_030854247.1">
    <property type="nucleotide sequence ID" value="XM_030998387.1"/>
</dbReference>
<keyword evidence="3" id="KW-0808">Transferase</keyword>
<evidence type="ECO:0000256" key="3">
    <source>
        <dbReference type="ARBA" id="ARBA00022679"/>
    </source>
</evidence>
<dbReference type="InterPro" id="IPR059102">
    <property type="entry name" value="PHD_PHF7/G2E3-like"/>
</dbReference>
<protein>
    <recommendedName>
        <fullName evidence="10">PHD-type domain-containing protein</fullName>
    </recommendedName>
</protein>
<feature type="compositionally biased region" description="Polar residues" evidence="9">
    <location>
        <begin position="2525"/>
        <end position="2536"/>
    </location>
</feature>
<dbReference type="OrthoDB" id="512616at2759"/>
<keyword evidence="6" id="KW-0833">Ubl conjugation pathway</keyword>
<dbReference type="GO" id="GO:0003677">
    <property type="term" value="F:DNA binding"/>
    <property type="evidence" value="ECO:0007669"/>
    <property type="project" value="InterPro"/>
</dbReference>
<feature type="compositionally biased region" description="Basic and acidic residues" evidence="9">
    <location>
        <begin position="480"/>
        <end position="492"/>
    </location>
</feature>
<reference evidence="12" key="1">
    <citation type="submission" date="2015-02" db="EMBL/GenBank/DDBJ databases">
        <title>Genome sequencing for Strongylocentrotus purpuratus.</title>
        <authorList>
            <person name="Murali S."/>
            <person name="Liu Y."/>
            <person name="Vee V."/>
            <person name="English A."/>
            <person name="Wang M."/>
            <person name="Skinner E."/>
            <person name="Han Y."/>
            <person name="Muzny D.M."/>
            <person name="Worley K.C."/>
            <person name="Gibbs R.A."/>
        </authorList>
    </citation>
    <scope>NUCLEOTIDE SEQUENCE</scope>
</reference>
<feature type="compositionally biased region" description="Polar residues" evidence="9">
    <location>
        <begin position="2052"/>
        <end position="2063"/>
    </location>
</feature>
<evidence type="ECO:0000256" key="8">
    <source>
        <dbReference type="ARBA" id="ARBA00023242"/>
    </source>
</evidence>
<dbReference type="InterPro" id="IPR034732">
    <property type="entry name" value="EPHD"/>
</dbReference>
<feature type="compositionally biased region" description="Polar residues" evidence="9">
    <location>
        <begin position="906"/>
        <end position="915"/>
    </location>
</feature>
<dbReference type="EnsemblMetazoa" id="XM_030998387">
    <property type="protein sequence ID" value="XP_030854247"/>
    <property type="gene ID" value="LOC590024"/>
</dbReference>
<comment type="subcellular location">
    <subcellularLocation>
        <location evidence="1">Nucleus</location>
    </subcellularLocation>
</comment>
<dbReference type="GeneID" id="590024"/>
<feature type="compositionally biased region" description="Basic residues" evidence="9">
    <location>
        <begin position="1803"/>
        <end position="1818"/>
    </location>
</feature>
<feature type="compositionally biased region" description="Polar residues" evidence="9">
    <location>
        <begin position="2086"/>
        <end position="2096"/>
    </location>
</feature>
<accession>A0A7M7T4Y5</accession>
<dbReference type="InterPro" id="IPR001965">
    <property type="entry name" value="Znf_PHD"/>
</dbReference>
<feature type="region of interest" description="Disordered" evidence="9">
    <location>
        <begin position="1637"/>
        <end position="1695"/>
    </location>
</feature>
<feature type="compositionally biased region" description="Polar residues" evidence="9">
    <location>
        <begin position="493"/>
        <end position="515"/>
    </location>
</feature>
<evidence type="ECO:0000256" key="5">
    <source>
        <dbReference type="ARBA" id="ARBA00022771"/>
    </source>
</evidence>
<organism evidence="11 12">
    <name type="scientific">Strongylocentrotus purpuratus</name>
    <name type="common">Purple sea urchin</name>
    <dbReference type="NCBI Taxonomy" id="7668"/>
    <lineage>
        <taxon>Eukaryota</taxon>
        <taxon>Metazoa</taxon>
        <taxon>Echinodermata</taxon>
        <taxon>Eleutherozoa</taxon>
        <taxon>Echinozoa</taxon>
        <taxon>Echinoidea</taxon>
        <taxon>Euechinoidea</taxon>
        <taxon>Echinacea</taxon>
        <taxon>Camarodonta</taxon>
        <taxon>Echinidea</taxon>
        <taxon>Strongylocentrotidae</taxon>
        <taxon>Strongylocentrotus</taxon>
    </lineage>
</organism>
<proteinExistence type="predicted"/>
<feature type="region of interest" description="Disordered" evidence="9">
    <location>
        <begin position="436"/>
        <end position="515"/>
    </location>
</feature>
<dbReference type="Proteomes" id="UP000007110">
    <property type="component" value="Unassembled WGS sequence"/>
</dbReference>
<feature type="region of interest" description="Disordered" evidence="9">
    <location>
        <begin position="1582"/>
        <end position="1610"/>
    </location>
</feature>
<evidence type="ECO:0000313" key="12">
    <source>
        <dbReference type="Proteomes" id="UP000007110"/>
    </source>
</evidence>
<keyword evidence="5" id="KW-0863">Zinc-finger</keyword>
<feature type="compositionally biased region" description="Polar residues" evidence="9">
    <location>
        <begin position="1684"/>
        <end position="1695"/>
    </location>
</feature>
<feature type="region of interest" description="Disordered" evidence="9">
    <location>
        <begin position="824"/>
        <end position="847"/>
    </location>
</feature>
<feature type="compositionally biased region" description="Basic and acidic residues" evidence="9">
    <location>
        <begin position="1582"/>
        <end position="1595"/>
    </location>
</feature>
<feature type="region of interest" description="Disordered" evidence="9">
    <location>
        <begin position="1803"/>
        <end position="1824"/>
    </location>
</feature>
<keyword evidence="4" id="KW-0479">Metal-binding</keyword>
<feature type="region of interest" description="Disordered" evidence="9">
    <location>
        <begin position="659"/>
        <end position="716"/>
    </location>
</feature>
<name>A0A7M7T4Y5_STRPU</name>
<dbReference type="InterPro" id="IPR017956">
    <property type="entry name" value="AT_hook_DNA-bd_motif"/>
</dbReference>
<feature type="compositionally biased region" description="Polar residues" evidence="9">
    <location>
        <begin position="1642"/>
        <end position="1665"/>
    </location>
</feature>
<feature type="region of interest" description="Disordered" evidence="9">
    <location>
        <begin position="2005"/>
        <end position="2201"/>
    </location>
</feature>
<evidence type="ECO:0000256" key="7">
    <source>
        <dbReference type="ARBA" id="ARBA00022833"/>
    </source>
</evidence>
<dbReference type="GO" id="GO:0005634">
    <property type="term" value="C:nucleus"/>
    <property type="evidence" value="ECO:0000318"/>
    <property type="project" value="GO_Central"/>
</dbReference>
<feature type="compositionally biased region" description="Basic and acidic residues" evidence="9">
    <location>
        <begin position="2161"/>
        <end position="2186"/>
    </location>
</feature>
<keyword evidence="8" id="KW-0539">Nucleus</keyword>
<evidence type="ECO:0000256" key="2">
    <source>
        <dbReference type="ARBA" id="ARBA00004906"/>
    </source>
</evidence>
<dbReference type="Pfam" id="PF26054">
    <property type="entry name" value="PHD_G2E3"/>
    <property type="match status" value="1"/>
</dbReference>
<dbReference type="KEGG" id="spu:590024"/>
<feature type="compositionally biased region" description="Polar residues" evidence="9">
    <location>
        <begin position="2564"/>
        <end position="2576"/>
    </location>
</feature>
<dbReference type="InterPro" id="IPR042013">
    <property type="entry name" value="PHF7/G2E3_ePHD"/>
</dbReference>
<evidence type="ECO:0000256" key="9">
    <source>
        <dbReference type="SAM" id="MobiDB-lite"/>
    </source>
</evidence>
<feature type="region of interest" description="Disordered" evidence="9">
    <location>
        <begin position="539"/>
        <end position="595"/>
    </location>
</feature>
<reference evidence="11" key="2">
    <citation type="submission" date="2021-01" db="UniProtKB">
        <authorList>
            <consortium name="EnsemblMetazoa"/>
        </authorList>
    </citation>
    <scope>IDENTIFICATION</scope>
</reference>
<feature type="region of interest" description="Disordered" evidence="9">
    <location>
        <begin position="1283"/>
        <end position="1332"/>
    </location>
</feature>
<dbReference type="PANTHER" id="PTHR12420">
    <property type="entry name" value="PHD FINGER PROTEIN"/>
    <property type="match status" value="1"/>
</dbReference>